<dbReference type="GO" id="GO:0010468">
    <property type="term" value="P:regulation of gene expression"/>
    <property type="evidence" value="ECO:0007669"/>
    <property type="project" value="TreeGrafter"/>
</dbReference>
<evidence type="ECO:0000256" key="5">
    <source>
        <dbReference type="ARBA" id="ARBA00022833"/>
    </source>
</evidence>
<organism evidence="10 11">
    <name type="scientific">Parelaphostrongylus tenuis</name>
    <name type="common">Meningeal worm</name>
    <dbReference type="NCBI Taxonomy" id="148309"/>
    <lineage>
        <taxon>Eukaryota</taxon>
        <taxon>Metazoa</taxon>
        <taxon>Ecdysozoa</taxon>
        <taxon>Nematoda</taxon>
        <taxon>Chromadorea</taxon>
        <taxon>Rhabditida</taxon>
        <taxon>Rhabditina</taxon>
        <taxon>Rhabditomorpha</taxon>
        <taxon>Strongyloidea</taxon>
        <taxon>Metastrongylidae</taxon>
        <taxon>Parelaphostrongylus</taxon>
    </lineage>
</organism>
<evidence type="ECO:0000256" key="6">
    <source>
        <dbReference type="ARBA" id="ARBA00023242"/>
    </source>
</evidence>
<name>A0AAD5RBM0_PARTN</name>
<feature type="compositionally biased region" description="Polar residues" evidence="8">
    <location>
        <begin position="122"/>
        <end position="132"/>
    </location>
</feature>
<dbReference type="SMART" id="SM00355">
    <property type="entry name" value="ZnF_C2H2"/>
    <property type="match status" value="3"/>
</dbReference>
<evidence type="ECO:0000256" key="1">
    <source>
        <dbReference type="ARBA" id="ARBA00004123"/>
    </source>
</evidence>
<keyword evidence="5" id="KW-0862">Zinc</keyword>
<accession>A0AAD5RBM0</accession>
<dbReference type="GO" id="GO:0005634">
    <property type="term" value="C:nucleus"/>
    <property type="evidence" value="ECO:0007669"/>
    <property type="project" value="UniProtKB-SubCell"/>
</dbReference>
<protein>
    <recommendedName>
        <fullName evidence="9">C2H2-type domain-containing protein</fullName>
    </recommendedName>
</protein>
<gene>
    <name evidence="10" type="ORF">KIN20_035511</name>
</gene>
<evidence type="ECO:0000256" key="7">
    <source>
        <dbReference type="PROSITE-ProRule" id="PRU00042"/>
    </source>
</evidence>
<sequence>MSSTVPYSNIKLEAEVKEDERCNEENEGVDIGENSVMFDREKVKWEATDETERGSSEDLIEFNDDIKQEKIMEVEEAGPAKKLMKIEEEVELDVTEETEEVLDIYRMFEMEMKWEPVEDLENASTSENSVASNEDVEREEREVVLETNGTEKLYDCKKEEEWESTKDFEYASTSEQPLLEYGEQEEFEELEETDNTEESYEKEVEWESIEDVKRANACGYLVPEVEQEEDEYDENTEDRENLFEELMKQEEVETIEDGDATEETTMDYEEDAEDPACIHGSEEEKKICKKLREKRRDNEKHVGMLEERIEKKRKRELQRPVATRKKKIHLLRCFMCSRVFAKEETMRQHVSEKHAGSEEEYIFKCSKCERRFKNLQHFCRHELSHDSAFTCFYCKMEFRKEISLRVHLSKAHYRSLDGSRLPKTFECKCGRKFGLHVEFLRHLNHRENKEIMDDLEKVPREQRRRCQCYKNLLAKKGAYYARDHAKKTCTRCARCKVHFCSECYEPAHLCSPKDVT</sequence>
<dbReference type="Gene3D" id="3.30.160.60">
    <property type="entry name" value="Classic Zinc Finger"/>
    <property type="match status" value="1"/>
</dbReference>
<dbReference type="GO" id="GO:0008270">
    <property type="term" value="F:zinc ion binding"/>
    <property type="evidence" value="ECO:0007669"/>
    <property type="project" value="UniProtKB-KW"/>
</dbReference>
<dbReference type="AlphaFoldDB" id="A0AAD5RBM0"/>
<comment type="caution">
    <text evidence="10">The sequence shown here is derived from an EMBL/GenBank/DDBJ whole genome shotgun (WGS) entry which is preliminary data.</text>
</comment>
<evidence type="ECO:0000256" key="3">
    <source>
        <dbReference type="ARBA" id="ARBA00022737"/>
    </source>
</evidence>
<dbReference type="PANTHER" id="PTHR16515:SF49">
    <property type="entry name" value="GASTRULA ZINC FINGER PROTEIN XLCGF49.1-LIKE-RELATED"/>
    <property type="match status" value="1"/>
</dbReference>
<feature type="domain" description="C2H2-type" evidence="9">
    <location>
        <begin position="331"/>
        <end position="359"/>
    </location>
</feature>
<feature type="region of interest" description="Disordered" evidence="8">
    <location>
        <begin position="119"/>
        <end position="140"/>
    </location>
</feature>
<keyword evidence="6" id="KW-0539">Nucleus</keyword>
<dbReference type="InterPro" id="IPR013087">
    <property type="entry name" value="Znf_C2H2_type"/>
</dbReference>
<dbReference type="PROSITE" id="PS00028">
    <property type="entry name" value="ZINC_FINGER_C2H2_1"/>
    <property type="match status" value="3"/>
</dbReference>
<dbReference type="Proteomes" id="UP001196413">
    <property type="component" value="Unassembled WGS sequence"/>
</dbReference>
<evidence type="ECO:0000313" key="10">
    <source>
        <dbReference type="EMBL" id="KAJ1373170.1"/>
    </source>
</evidence>
<evidence type="ECO:0000256" key="4">
    <source>
        <dbReference type="ARBA" id="ARBA00022771"/>
    </source>
</evidence>
<dbReference type="EMBL" id="JAHQIW010007234">
    <property type="protein sequence ID" value="KAJ1373170.1"/>
    <property type="molecule type" value="Genomic_DNA"/>
</dbReference>
<evidence type="ECO:0000259" key="9">
    <source>
        <dbReference type="PROSITE" id="PS50157"/>
    </source>
</evidence>
<keyword evidence="3" id="KW-0677">Repeat</keyword>
<keyword evidence="2" id="KW-0479">Metal-binding</keyword>
<feature type="domain" description="C2H2-type" evidence="9">
    <location>
        <begin position="363"/>
        <end position="390"/>
    </location>
</feature>
<evidence type="ECO:0000256" key="2">
    <source>
        <dbReference type="ARBA" id="ARBA00022723"/>
    </source>
</evidence>
<comment type="subcellular location">
    <subcellularLocation>
        <location evidence="1">Nucleus</location>
    </subcellularLocation>
</comment>
<proteinExistence type="predicted"/>
<keyword evidence="4 7" id="KW-0863">Zinc-finger</keyword>
<dbReference type="PROSITE" id="PS50157">
    <property type="entry name" value="ZINC_FINGER_C2H2_2"/>
    <property type="match status" value="2"/>
</dbReference>
<dbReference type="InterPro" id="IPR050331">
    <property type="entry name" value="Zinc_finger"/>
</dbReference>
<reference evidence="10" key="1">
    <citation type="submission" date="2021-06" db="EMBL/GenBank/DDBJ databases">
        <title>Parelaphostrongylus tenuis whole genome reference sequence.</title>
        <authorList>
            <person name="Garwood T.J."/>
            <person name="Larsen P.A."/>
            <person name="Fountain-Jones N.M."/>
            <person name="Garbe J.R."/>
            <person name="Macchietto M.G."/>
            <person name="Kania S.A."/>
            <person name="Gerhold R.W."/>
            <person name="Richards J.E."/>
            <person name="Wolf T.M."/>
        </authorList>
    </citation>
    <scope>NUCLEOTIDE SEQUENCE</scope>
    <source>
        <strain evidence="10">MNPRO001-30</strain>
        <tissue evidence="10">Meninges</tissue>
    </source>
</reference>
<evidence type="ECO:0000313" key="11">
    <source>
        <dbReference type="Proteomes" id="UP001196413"/>
    </source>
</evidence>
<keyword evidence="11" id="KW-1185">Reference proteome</keyword>
<evidence type="ECO:0000256" key="8">
    <source>
        <dbReference type="SAM" id="MobiDB-lite"/>
    </source>
</evidence>
<dbReference type="PANTHER" id="PTHR16515">
    <property type="entry name" value="PR DOMAIN ZINC FINGER PROTEIN"/>
    <property type="match status" value="1"/>
</dbReference>